<name>A0ABM8UAK2_9BURK</name>
<dbReference type="Proteomes" id="UP000789752">
    <property type="component" value="Unassembled WGS sequence"/>
</dbReference>
<evidence type="ECO:0000313" key="1">
    <source>
        <dbReference type="EMBL" id="CAG4923212.1"/>
    </source>
</evidence>
<dbReference type="EMBL" id="CAJQYY010000040">
    <property type="protein sequence ID" value="CAG4923212.1"/>
    <property type="molecule type" value="Genomic_DNA"/>
</dbReference>
<accession>A0ABM8UAK2</accession>
<proteinExistence type="predicted"/>
<evidence type="ECO:0008006" key="3">
    <source>
        <dbReference type="Google" id="ProtNLM"/>
    </source>
</evidence>
<comment type="caution">
    <text evidence="1">The sequence shown here is derived from an EMBL/GenBank/DDBJ whole genome shotgun (WGS) entry which is preliminary data.</text>
</comment>
<evidence type="ECO:0000313" key="2">
    <source>
        <dbReference type="Proteomes" id="UP000789752"/>
    </source>
</evidence>
<gene>
    <name evidence="1" type="ORF">R54767_04973</name>
</gene>
<sequence length="44" mass="4778">MAEVARFFGRMSSGANRAYAALRTLAMQRNMSLEDLCIALATAP</sequence>
<organism evidence="1 2">
    <name type="scientific">Paraburkholderia gardini</name>
    <dbReference type="NCBI Taxonomy" id="2823469"/>
    <lineage>
        <taxon>Bacteria</taxon>
        <taxon>Pseudomonadati</taxon>
        <taxon>Pseudomonadota</taxon>
        <taxon>Betaproteobacteria</taxon>
        <taxon>Burkholderiales</taxon>
        <taxon>Burkholderiaceae</taxon>
        <taxon>Paraburkholderia</taxon>
    </lineage>
</organism>
<reference evidence="1 2" key="1">
    <citation type="submission" date="2021-04" db="EMBL/GenBank/DDBJ databases">
        <authorList>
            <person name="Vanwijnsberghe S."/>
        </authorList>
    </citation>
    <scope>NUCLEOTIDE SEQUENCE [LARGE SCALE GENOMIC DNA]</scope>
    <source>
        <strain evidence="1 2">LMG 32171</strain>
    </source>
</reference>
<protein>
    <recommendedName>
        <fullName evidence="3">ANTAR domain-containing protein</fullName>
    </recommendedName>
</protein>
<keyword evidence="2" id="KW-1185">Reference proteome</keyword>